<organism evidence="1 2">
    <name type="scientific">Thalassospira xiamenensis</name>
    <dbReference type="NCBI Taxonomy" id="220697"/>
    <lineage>
        <taxon>Bacteria</taxon>
        <taxon>Pseudomonadati</taxon>
        <taxon>Pseudomonadota</taxon>
        <taxon>Alphaproteobacteria</taxon>
        <taxon>Rhodospirillales</taxon>
        <taxon>Thalassospiraceae</taxon>
        <taxon>Thalassospira</taxon>
    </lineage>
</organism>
<dbReference type="Proteomes" id="UP000076167">
    <property type="component" value="Unassembled WGS sequence"/>
</dbReference>
<dbReference type="RefSeq" id="WP_063092988.1">
    <property type="nucleotide sequence ID" value="NZ_JAINWB010000003.1"/>
</dbReference>
<evidence type="ECO:0000313" key="1">
    <source>
        <dbReference type="EMBL" id="KZC97198.1"/>
    </source>
</evidence>
<gene>
    <name evidence="1" type="ORF">AUP40_04475</name>
</gene>
<proteinExistence type="predicted"/>
<comment type="caution">
    <text evidence="1">The sequence shown here is derived from an EMBL/GenBank/DDBJ whole genome shotgun (WGS) entry which is preliminary data.</text>
</comment>
<protein>
    <submittedName>
        <fullName evidence="1">Uncharacterized protein</fullName>
    </submittedName>
</protein>
<keyword evidence="2" id="KW-1185">Reference proteome</keyword>
<name>A0ABR5XXX1_9PROT</name>
<reference evidence="1 2" key="1">
    <citation type="submission" date="2015-12" db="EMBL/GenBank/DDBJ databases">
        <title>Genome sequence of Thalassospira xiamenensis MCCC 1A03005.</title>
        <authorList>
            <person name="Lu L."/>
            <person name="Lai Q."/>
            <person name="Shao Z."/>
            <person name="Qian P."/>
        </authorList>
    </citation>
    <scope>NUCLEOTIDE SEQUENCE [LARGE SCALE GENOMIC DNA]</scope>
    <source>
        <strain evidence="1 2">MCCC 1A03005</strain>
    </source>
</reference>
<sequence>MVAEKKQKPAKQSFAQVMEITLREAANENRPVPDVVDNLITDLTVAGFAVRRTYERVDYHRDIIVLYEPGQAGVSGASHHDAMMVLEAGSAVDLRGEHGWLVVWSEQGRKRSAWFDAEGKSPILTDYRVSNPRTPVAGAVAELKREVA</sequence>
<evidence type="ECO:0000313" key="2">
    <source>
        <dbReference type="Proteomes" id="UP000076167"/>
    </source>
</evidence>
<accession>A0ABR5XXX1</accession>
<dbReference type="EMBL" id="LPXL01000056">
    <property type="protein sequence ID" value="KZC97198.1"/>
    <property type="molecule type" value="Genomic_DNA"/>
</dbReference>